<evidence type="ECO:0000256" key="1">
    <source>
        <dbReference type="ARBA" id="ARBA00022737"/>
    </source>
</evidence>
<feature type="domain" description="Fibronectin type-III" evidence="6">
    <location>
        <begin position="461"/>
        <end position="550"/>
    </location>
</feature>
<dbReference type="SMART" id="SM00060">
    <property type="entry name" value="FN3"/>
    <property type="match status" value="4"/>
</dbReference>
<dbReference type="Pfam" id="PF02494">
    <property type="entry name" value="HYR"/>
    <property type="match status" value="2"/>
</dbReference>
<evidence type="ECO:0000256" key="3">
    <source>
        <dbReference type="SAM" id="Phobius"/>
    </source>
</evidence>
<feature type="transmembrane region" description="Helical" evidence="3">
    <location>
        <begin position="558"/>
        <end position="581"/>
    </location>
</feature>
<proteinExistence type="predicted"/>
<dbReference type="InterPro" id="IPR036116">
    <property type="entry name" value="FN3_sf"/>
</dbReference>
<dbReference type="OrthoDB" id="10253954at2759"/>
<dbReference type="InterPro" id="IPR003410">
    <property type="entry name" value="HYR_dom"/>
</dbReference>
<evidence type="ECO:0000256" key="2">
    <source>
        <dbReference type="SAM" id="MobiDB-lite"/>
    </source>
</evidence>
<dbReference type="RefSeq" id="XP_038048993.1">
    <property type="nucleotide sequence ID" value="XM_038193065.1"/>
</dbReference>
<protein>
    <submittedName>
        <fullName evidence="7">Uncharacterized protein</fullName>
    </submittedName>
</protein>
<evidence type="ECO:0000259" key="5">
    <source>
        <dbReference type="PROSITE" id="PS50825"/>
    </source>
</evidence>
<dbReference type="AlphaFoldDB" id="A0A913ZB35"/>
<keyword evidence="8" id="KW-1185">Reference proteome</keyword>
<dbReference type="CDD" id="cd00063">
    <property type="entry name" value="FN3"/>
    <property type="match status" value="2"/>
</dbReference>
<dbReference type="InterPro" id="IPR013783">
    <property type="entry name" value="Ig-like_fold"/>
</dbReference>
<keyword evidence="3" id="KW-1133">Transmembrane helix</keyword>
<dbReference type="Pfam" id="PF00041">
    <property type="entry name" value="fn3"/>
    <property type="match status" value="2"/>
</dbReference>
<feature type="compositionally biased region" description="Basic residues" evidence="2">
    <location>
        <begin position="653"/>
        <end position="662"/>
    </location>
</feature>
<dbReference type="GeneID" id="119722761"/>
<reference evidence="7" key="1">
    <citation type="submission" date="2022-11" db="UniProtKB">
        <authorList>
            <consortium name="EnsemblMetazoa"/>
        </authorList>
    </citation>
    <scope>IDENTIFICATION</scope>
</reference>
<dbReference type="InterPro" id="IPR050991">
    <property type="entry name" value="ECM_Regulatory_Proteins"/>
</dbReference>
<dbReference type="PANTHER" id="PTHR46708">
    <property type="entry name" value="TENASCIN"/>
    <property type="match status" value="1"/>
</dbReference>
<dbReference type="SUPFAM" id="SSF49265">
    <property type="entry name" value="Fibronectin type III"/>
    <property type="match status" value="2"/>
</dbReference>
<organism evidence="7 8">
    <name type="scientific">Patiria miniata</name>
    <name type="common">Bat star</name>
    <name type="synonym">Asterina miniata</name>
    <dbReference type="NCBI Taxonomy" id="46514"/>
    <lineage>
        <taxon>Eukaryota</taxon>
        <taxon>Metazoa</taxon>
        <taxon>Echinodermata</taxon>
        <taxon>Eleutherozoa</taxon>
        <taxon>Asterozoa</taxon>
        <taxon>Asteroidea</taxon>
        <taxon>Valvatacea</taxon>
        <taxon>Valvatida</taxon>
        <taxon>Asterinidae</taxon>
        <taxon>Patiria</taxon>
    </lineage>
</organism>
<sequence>MECAPGKVVFCLLAAMSSLMVMVRSQELMCPSVSPKDTDDKATADVTWTDPSGGGLSGVTCLPASGSPFPIGITTVTCTAQNTAGNTVMCTFWVTVNDNQRPEFTKCPEPIRRTIANFQPMDSLSSLAVTWEQPSTKDNAPKPAQLSNTHESGTEFDLGSTSVKYTVRDDAGNTASQPCSFDVRVVVQPPNDHIFAKDLSTNGFTVVWPQSEDEAVTDYNLLIWKDDAPRPDSSQRIPVTPSDDDRKYTYIEKAVGDLEPAVLYNVEVSSESGTVISLIQQWTRPMSPTNLEASTISPSSVELSWTASPGNVEQYRIITSTGINFYVPKETESVTLEYLDPRIQLSGYVRAVVGSGKKRLESDYDSESFMTGPVNDSQLIAYDYTESTIRVVWKHSSSTSNSNEPYMLLINPPDAEKNYLTVFESTRGEFKGLKPNTEYQIRLISNLGLSLGTSQKTRPGRVSNLRPTAVANASITLEWDPPAEGAVTSYEVKISPAGTQNNPAMESDTSRVFVGLKYGTEYSLSVVSVHDGMKSVPQTLMVTAGVTKAVIEPLNQQAIIIGSVLGAFVLVLAIVLGVICLKYRSLKSQAEPALARTGRTNEAVAPDNGYQAGAVQGSDVGVYEVPKTERTPGPHDEYENTVIGQQSAGKAAPKTKPRPNFR</sequence>
<dbReference type="Proteomes" id="UP000887568">
    <property type="component" value="Unplaced"/>
</dbReference>
<feature type="compositionally biased region" description="Basic and acidic residues" evidence="2">
    <location>
        <begin position="626"/>
        <end position="638"/>
    </location>
</feature>
<feature type="region of interest" description="Disordered" evidence="2">
    <location>
        <begin position="134"/>
        <end position="157"/>
    </location>
</feature>
<feature type="domain" description="Fibronectin type-III" evidence="6">
    <location>
        <begin position="287"/>
        <end position="374"/>
    </location>
</feature>
<keyword evidence="3" id="KW-0472">Membrane</keyword>
<evidence type="ECO:0000256" key="4">
    <source>
        <dbReference type="SAM" id="SignalP"/>
    </source>
</evidence>
<dbReference type="EnsemblMetazoa" id="XM_038193065.1">
    <property type="protein sequence ID" value="XP_038048993.1"/>
    <property type="gene ID" value="LOC119722761"/>
</dbReference>
<feature type="signal peptide" evidence="4">
    <location>
        <begin position="1"/>
        <end position="25"/>
    </location>
</feature>
<keyword evidence="1" id="KW-0677">Repeat</keyword>
<name>A0A913ZB35_PATMI</name>
<evidence type="ECO:0000259" key="6">
    <source>
        <dbReference type="PROSITE" id="PS50853"/>
    </source>
</evidence>
<feature type="region of interest" description="Disordered" evidence="2">
    <location>
        <begin position="621"/>
        <end position="662"/>
    </location>
</feature>
<evidence type="ECO:0000313" key="8">
    <source>
        <dbReference type="Proteomes" id="UP000887568"/>
    </source>
</evidence>
<dbReference type="InterPro" id="IPR003961">
    <property type="entry name" value="FN3_dom"/>
</dbReference>
<dbReference type="OMA" id="TVVWPQS"/>
<feature type="chain" id="PRO_5037517369" evidence="4">
    <location>
        <begin position="26"/>
        <end position="662"/>
    </location>
</feature>
<feature type="domain" description="HYR" evidence="5">
    <location>
        <begin position="97"/>
        <end position="187"/>
    </location>
</feature>
<dbReference type="PROSITE" id="PS50825">
    <property type="entry name" value="HYR"/>
    <property type="match status" value="1"/>
</dbReference>
<keyword evidence="3" id="KW-0812">Transmembrane</keyword>
<keyword evidence="4" id="KW-0732">Signal</keyword>
<accession>A0A913ZB35</accession>
<dbReference type="PANTHER" id="PTHR46708:SF2">
    <property type="entry name" value="FIBRONECTIN TYPE-III DOMAIN-CONTAINING PROTEIN"/>
    <property type="match status" value="1"/>
</dbReference>
<evidence type="ECO:0000313" key="7">
    <source>
        <dbReference type="EnsemblMetazoa" id="XP_038048993.1"/>
    </source>
</evidence>
<dbReference type="PROSITE" id="PS50853">
    <property type="entry name" value="FN3"/>
    <property type="match status" value="2"/>
</dbReference>
<dbReference type="Gene3D" id="2.60.40.10">
    <property type="entry name" value="Immunoglobulins"/>
    <property type="match status" value="3"/>
</dbReference>